<evidence type="ECO:0000256" key="2">
    <source>
        <dbReference type="ARBA" id="ARBA00022737"/>
    </source>
</evidence>
<dbReference type="PANTHER" id="PTHR24379">
    <property type="entry name" value="KRAB AND ZINC FINGER DOMAIN-CONTAINING"/>
    <property type="match status" value="1"/>
</dbReference>
<evidence type="ECO:0000256" key="5">
    <source>
        <dbReference type="ARBA" id="ARBA00023125"/>
    </source>
</evidence>
<evidence type="ECO:0000256" key="7">
    <source>
        <dbReference type="PROSITE-ProRule" id="PRU00309"/>
    </source>
</evidence>
<dbReference type="PROSITE" id="PS00028">
    <property type="entry name" value="ZINC_FINGER_C2H2_1"/>
    <property type="match status" value="6"/>
</dbReference>
<evidence type="ECO:0000259" key="9">
    <source>
        <dbReference type="PROSITE" id="PS50157"/>
    </source>
</evidence>
<keyword evidence="5 7" id="KW-0238">DNA-binding</keyword>
<dbReference type="Gene3D" id="6.20.210.20">
    <property type="entry name" value="THAP domain"/>
    <property type="match status" value="1"/>
</dbReference>
<keyword evidence="2" id="KW-0677">Repeat</keyword>
<name>A0ABD0WXK5_UMBPY</name>
<dbReference type="GO" id="GO:0008270">
    <property type="term" value="F:zinc ion binding"/>
    <property type="evidence" value="ECO:0007669"/>
    <property type="project" value="UniProtKB-KW"/>
</dbReference>
<keyword evidence="3 6" id="KW-0863">Zinc-finger</keyword>
<dbReference type="InterPro" id="IPR013087">
    <property type="entry name" value="Znf_C2H2_type"/>
</dbReference>
<proteinExistence type="predicted"/>
<dbReference type="PROSITE" id="PS50950">
    <property type="entry name" value="ZF_THAP"/>
    <property type="match status" value="1"/>
</dbReference>
<dbReference type="PROSITE" id="PS50157">
    <property type="entry name" value="ZINC_FINGER_C2H2_2"/>
    <property type="match status" value="2"/>
</dbReference>
<dbReference type="InterPro" id="IPR036236">
    <property type="entry name" value="Znf_C2H2_sf"/>
</dbReference>
<evidence type="ECO:0000256" key="4">
    <source>
        <dbReference type="ARBA" id="ARBA00022833"/>
    </source>
</evidence>
<dbReference type="GO" id="GO:0003677">
    <property type="term" value="F:DNA binding"/>
    <property type="evidence" value="ECO:0007669"/>
    <property type="project" value="UniProtKB-UniRule"/>
</dbReference>
<evidence type="ECO:0000313" key="11">
    <source>
        <dbReference type="EMBL" id="KAL0985016.1"/>
    </source>
</evidence>
<evidence type="ECO:0000313" key="12">
    <source>
        <dbReference type="Proteomes" id="UP001557470"/>
    </source>
</evidence>
<accession>A0ABD0WXK5</accession>
<dbReference type="PANTHER" id="PTHR24379:SF121">
    <property type="entry name" value="C2H2-TYPE DOMAIN-CONTAINING PROTEIN"/>
    <property type="match status" value="1"/>
</dbReference>
<feature type="domain" description="THAP-type" evidence="10">
    <location>
        <begin position="1"/>
        <end position="80"/>
    </location>
</feature>
<organism evidence="11 12">
    <name type="scientific">Umbra pygmaea</name>
    <name type="common">Eastern mudminnow</name>
    <dbReference type="NCBI Taxonomy" id="75934"/>
    <lineage>
        <taxon>Eukaryota</taxon>
        <taxon>Metazoa</taxon>
        <taxon>Chordata</taxon>
        <taxon>Craniata</taxon>
        <taxon>Vertebrata</taxon>
        <taxon>Euteleostomi</taxon>
        <taxon>Actinopterygii</taxon>
        <taxon>Neopterygii</taxon>
        <taxon>Teleostei</taxon>
        <taxon>Protacanthopterygii</taxon>
        <taxon>Esociformes</taxon>
        <taxon>Umbridae</taxon>
        <taxon>Umbra</taxon>
    </lineage>
</organism>
<evidence type="ECO:0000256" key="6">
    <source>
        <dbReference type="PROSITE-ProRule" id="PRU00042"/>
    </source>
</evidence>
<dbReference type="SMART" id="SM00355">
    <property type="entry name" value="ZnF_C2H2"/>
    <property type="match status" value="12"/>
</dbReference>
<feature type="compositionally biased region" description="Low complexity" evidence="8">
    <location>
        <begin position="685"/>
        <end position="697"/>
    </location>
</feature>
<dbReference type="InterPro" id="IPR038441">
    <property type="entry name" value="THAP_Znf_sf"/>
</dbReference>
<dbReference type="SUPFAM" id="SSF57667">
    <property type="entry name" value="beta-beta-alpha zinc fingers"/>
    <property type="match status" value="2"/>
</dbReference>
<dbReference type="SUPFAM" id="SSF57716">
    <property type="entry name" value="Glucocorticoid receptor-like (DNA-binding domain)"/>
    <property type="match status" value="1"/>
</dbReference>
<evidence type="ECO:0000256" key="8">
    <source>
        <dbReference type="SAM" id="MobiDB-lite"/>
    </source>
</evidence>
<sequence>MSCSAFGCTTRHSKGSAVQFFRLPSDDARLTQWLRKMRRDTRKWNPENARLCSSHFEEDQFFTDKQGKRRLKDTAVPTIFNFTPPKKGRKRATRTKFVRMTVEDIPSVPVPHPFSMPEDSSDDDCDLFRDSVSANGSHSVELGGECLECGEQFKSSRELTEHFDSCTRKVSTSCNICQVNFSRTTLLAKHLVNAHPISVLRCQNCQRYFRSLWELNKHIGRHLFTNLLNTNPEEISSNGLNGSDEILKRQYTITSAVSLDHDCNSNDGLSGIEVSLQGRDTLPSTVMVKHEENLNNSFNVGEGILNGQYTLPLTVAFNHDYNSNDCLSGSKVSLKGHDTLISPVKLEQEDKSNNNLNGSEVVLDGKNTLPSAITFKHGDESYGGILMGQNTLPLALALDHDYNSNYRLPGSEVTLNGHYSLPSAITLKYRDESSGSLKGSKESLNRQYSLPTSALSLDHNYSSNYSIGVSEVSLDQEDSLPFTGMIKLEDQSDNGLNGSEAILHGQHTLPSAVTLKHKDNSGNGLSSREVGFDHTYSINSSVGKGRPMLEAEELENEDIKPDPSTLTLLLRDRDKSEEELEVDGAPLHWNELMSDETECECIEETECVWGTDSDGKTEGSVETDITEEDISLSEEKEMKSVYGDNCRSDIQSNQDDEDADPLKDQDEVSSGSECGSDFNPDELSDSGSCSSGCSESSYTSPVRTRNAKSRPPQTELRPSKQSETKPHHCVYCATGSHHQGLTCTKCRVLFQNRKALQNHKCLVHGHSLTVCAACGRGPFIKMDLHLRRCSGVGSVECLKCNVKFPSEKSLANHNIQSHNDPSKTSDDSCAYCGNGPFPSLFDHMMTCSKQEGLKCFVCNIFFPTQPALAVHTVCSHNNQCQVPSINTQTHDGKGIPVDCEGGPFSSLDIRTWSKRKYSQCSVCKFFYPGGALTNHMSSSHGTISQFQGPVTVAANQTTCSHCGIGAFTNLDYHLKMCCPNNCIQCSICNVSFSVDVLADHMISVHSAERVCDKAISQCSACNVYYSKEDNLVNHMVMAHTDMMGNQAGGSPGPHLPLLPMDVSLTSGHQSPCSPALTCSSSGVKELKWPAPVPVAGQGLGFVDQLSFAGQSTMSLPRVMLSSTTSSSSVTQPAGPVKATLVFDTTGGPGKIPRLVPVVQQINPPKLNLLSPTQTNTSHPPGLFFMLVQQEIHQSKSVHQLSARATAPAYRLFFAPNMNPVKSTIPPATRLVSASSLGQITMSQLSPFSNPAPARSPSVTLPPNPAPLSILFMFVNRSKQLALEKRMTMNWRSKGTYTCRQCGAISRQPSLSVKHRYLHRGSRQYHCHCGRSFLRRMHLLRHYVQHAQATRYICTACGETFDGARCLTQHMVVADNTTRCPRDSVHLKQRKGCRVPFSCHCGQLFCRPAAFLWHKLQNSRRT</sequence>
<reference evidence="11 12" key="1">
    <citation type="submission" date="2024-06" db="EMBL/GenBank/DDBJ databases">
        <authorList>
            <person name="Pan Q."/>
            <person name="Wen M."/>
            <person name="Jouanno E."/>
            <person name="Zahm M."/>
            <person name="Klopp C."/>
            <person name="Cabau C."/>
            <person name="Louis A."/>
            <person name="Berthelot C."/>
            <person name="Parey E."/>
            <person name="Roest Crollius H."/>
            <person name="Montfort J."/>
            <person name="Robinson-Rechavi M."/>
            <person name="Bouchez O."/>
            <person name="Lampietro C."/>
            <person name="Lopez Roques C."/>
            <person name="Donnadieu C."/>
            <person name="Postlethwait J."/>
            <person name="Bobe J."/>
            <person name="Verreycken H."/>
            <person name="Guiguen Y."/>
        </authorList>
    </citation>
    <scope>NUCLEOTIDE SEQUENCE [LARGE SCALE GENOMIC DNA]</scope>
    <source>
        <strain evidence="11">Up_M1</strain>
        <tissue evidence="11">Testis</tissue>
    </source>
</reference>
<keyword evidence="4" id="KW-0862">Zinc</keyword>
<evidence type="ECO:0000256" key="3">
    <source>
        <dbReference type="ARBA" id="ARBA00022771"/>
    </source>
</evidence>
<feature type="domain" description="C2H2-type" evidence="9">
    <location>
        <begin position="1351"/>
        <end position="1380"/>
    </location>
</feature>
<protein>
    <submittedName>
        <fullName evidence="11">Uncharacterized protein</fullName>
    </submittedName>
</protein>
<dbReference type="SMART" id="SM00692">
    <property type="entry name" value="DM3"/>
    <property type="match status" value="1"/>
</dbReference>
<dbReference type="Proteomes" id="UP001557470">
    <property type="component" value="Unassembled WGS sequence"/>
</dbReference>
<keyword evidence="12" id="KW-1185">Reference proteome</keyword>
<dbReference type="Gene3D" id="3.30.160.60">
    <property type="entry name" value="Classic Zinc Finger"/>
    <property type="match status" value="2"/>
</dbReference>
<dbReference type="InterPro" id="IPR006612">
    <property type="entry name" value="THAP_Znf"/>
</dbReference>
<gene>
    <name evidence="11" type="ORF">UPYG_G00151860</name>
</gene>
<dbReference type="Pfam" id="PF05485">
    <property type="entry name" value="THAP"/>
    <property type="match status" value="1"/>
</dbReference>
<feature type="domain" description="C2H2-type" evidence="9">
    <location>
        <begin position="1296"/>
        <end position="1323"/>
    </location>
</feature>
<comment type="caution">
    <text evidence="11">The sequence shown here is derived from an EMBL/GenBank/DDBJ whole genome shotgun (WGS) entry which is preliminary data.</text>
</comment>
<evidence type="ECO:0000259" key="10">
    <source>
        <dbReference type="PROSITE" id="PS50950"/>
    </source>
</evidence>
<keyword evidence="1" id="KW-0479">Metal-binding</keyword>
<feature type="region of interest" description="Disordered" evidence="8">
    <location>
        <begin position="610"/>
        <end position="722"/>
    </location>
</feature>
<evidence type="ECO:0000256" key="1">
    <source>
        <dbReference type="ARBA" id="ARBA00022723"/>
    </source>
</evidence>
<dbReference type="SMART" id="SM00980">
    <property type="entry name" value="THAP"/>
    <property type="match status" value="1"/>
</dbReference>
<dbReference type="EMBL" id="JAGEUA010000004">
    <property type="protein sequence ID" value="KAL0985016.1"/>
    <property type="molecule type" value="Genomic_DNA"/>
</dbReference>